<sequence>MSGAGRKHRAKHLTQQYLDVSGWVGPKEGETLAVCLESPHGQHLRVLLLAHLNSASTNSHSRASTPHGSSTKDAPRNATESEEDASASVPCAAPLLEVEQVVHLPRKFHKVIWLSIKDVVVIADGAVSFKPSPEQVENFLKDPRNKGWRERMTAAQRRAEDQRVAVQRMPQYGATAQTTTSVLTGPQVCSEVHAIANGASEQCRAGSEGAADDLCNPNWCNIKHQQQFFYGVDDDSEEEVAEEGV</sequence>
<dbReference type="RefSeq" id="XP_067691884.1">
    <property type="nucleotide sequence ID" value="XM_067835318.1"/>
</dbReference>
<organism evidence="2 3">
    <name type="scientific">Leishmania enriettii</name>
    <dbReference type="NCBI Taxonomy" id="5663"/>
    <lineage>
        <taxon>Eukaryota</taxon>
        <taxon>Discoba</taxon>
        <taxon>Euglenozoa</taxon>
        <taxon>Kinetoplastea</taxon>
        <taxon>Metakinetoplastina</taxon>
        <taxon>Trypanosomatida</taxon>
        <taxon>Trypanosomatidae</taxon>
        <taxon>Leishmaniinae</taxon>
        <taxon>Leishmania</taxon>
    </lineage>
</organism>
<evidence type="ECO:0000256" key="1">
    <source>
        <dbReference type="SAM" id="MobiDB-lite"/>
    </source>
</evidence>
<feature type="compositionally biased region" description="Polar residues" evidence="1">
    <location>
        <begin position="57"/>
        <end position="72"/>
    </location>
</feature>
<evidence type="ECO:0000313" key="3">
    <source>
        <dbReference type="Proteomes" id="UP000674179"/>
    </source>
</evidence>
<dbReference type="KEGG" id="lenr:94170828"/>
<feature type="region of interest" description="Disordered" evidence="1">
    <location>
        <begin position="57"/>
        <end position="88"/>
    </location>
</feature>
<protein>
    <submittedName>
        <fullName evidence="2">Uncharacterized protein</fullName>
    </submittedName>
</protein>
<dbReference type="OrthoDB" id="278408at2759"/>
<gene>
    <name evidence="2" type="ORF">CUR178_03586</name>
</gene>
<dbReference type="GeneID" id="94170828"/>
<evidence type="ECO:0000313" key="2">
    <source>
        <dbReference type="EMBL" id="KAG5475873.1"/>
    </source>
</evidence>
<dbReference type="EMBL" id="JAFHKP010000027">
    <property type="protein sequence ID" value="KAG5475873.1"/>
    <property type="molecule type" value="Genomic_DNA"/>
</dbReference>
<accession>A0A836HFL3</accession>
<reference evidence="2 3" key="1">
    <citation type="submission" date="2021-02" db="EMBL/GenBank/DDBJ databases">
        <title>Leishmania (Mundinia) enrietti genome sequencing and assembly.</title>
        <authorList>
            <person name="Almutairi H."/>
            <person name="Gatherer D."/>
        </authorList>
    </citation>
    <scope>NUCLEOTIDE SEQUENCE [LARGE SCALE GENOMIC DNA]</scope>
    <source>
        <strain evidence="2">CUR178</strain>
    </source>
</reference>
<proteinExistence type="predicted"/>
<name>A0A836HFL3_LEIEN</name>
<dbReference type="AlphaFoldDB" id="A0A836HFL3"/>
<comment type="caution">
    <text evidence="2">The sequence shown here is derived from an EMBL/GenBank/DDBJ whole genome shotgun (WGS) entry which is preliminary data.</text>
</comment>
<dbReference type="Proteomes" id="UP000674179">
    <property type="component" value="Chromosome 27"/>
</dbReference>
<keyword evidence="3" id="KW-1185">Reference proteome</keyword>